<dbReference type="CDD" id="cd09275">
    <property type="entry name" value="RNase_HI_RT_DIRS1"/>
    <property type="match status" value="1"/>
</dbReference>
<dbReference type="EMBL" id="JANEYF010001019">
    <property type="protein sequence ID" value="KAJ8966373.1"/>
    <property type="molecule type" value="Genomic_DNA"/>
</dbReference>
<reference evidence="1" key="1">
    <citation type="journal article" date="2023" name="Insect Mol. Biol.">
        <title>Genome sequencing provides insights into the evolution of gene families encoding plant cell wall-degrading enzymes in longhorned beetles.</title>
        <authorList>
            <person name="Shin N.R."/>
            <person name="Okamura Y."/>
            <person name="Kirsch R."/>
            <person name="Pauchet Y."/>
        </authorList>
    </citation>
    <scope>NUCLEOTIDE SEQUENCE</scope>
    <source>
        <strain evidence="1">RBIC_L_NR</strain>
    </source>
</reference>
<accession>A0AAV8ZPJ0</accession>
<proteinExistence type="predicted"/>
<gene>
    <name evidence="1" type="ORF">NQ314_003558</name>
</gene>
<protein>
    <submittedName>
        <fullName evidence="1">Uncharacterized protein</fullName>
    </submittedName>
</protein>
<dbReference type="InterPro" id="IPR043502">
    <property type="entry name" value="DNA/RNA_pol_sf"/>
</dbReference>
<dbReference type="AlphaFoldDB" id="A0AAV8ZPJ0"/>
<dbReference type="PANTHER" id="PTHR35617:SF3">
    <property type="entry name" value="CORE-BINDING (CB) DOMAIN-CONTAINING PROTEIN"/>
    <property type="match status" value="1"/>
</dbReference>
<dbReference type="PANTHER" id="PTHR35617">
    <property type="entry name" value="PHAGE_INTEGRASE DOMAIN-CONTAINING PROTEIN"/>
    <property type="match status" value="1"/>
</dbReference>
<evidence type="ECO:0000313" key="2">
    <source>
        <dbReference type="Proteomes" id="UP001162156"/>
    </source>
</evidence>
<comment type="caution">
    <text evidence="1">The sequence shown here is derived from an EMBL/GenBank/DDBJ whole genome shotgun (WGS) entry which is preliminary data.</text>
</comment>
<dbReference type="Proteomes" id="UP001162156">
    <property type="component" value="Unassembled WGS sequence"/>
</dbReference>
<name>A0AAV8ZPJ0_9CUCU</name>
<sequence>MSVSLTEEKETKILKLIQSFLTMEVCTIRHFARLIGLLLSACPATKYGWLYTKNLEREKVAALLRNHQNFNAKMVISKLVKQELVWWENTIPQARNNIRRDTFHLEIFTDASRIGWGAIYKNQKANGWWTPEEQKHHINYLEMLSVLYALNKKVSFGTFNTYRSALALITGCEIERSPNIRRYLKDIFRLRPPTRKYQSTWDPQVVLTYLEPKYPNENLSLLELSKKTITLLALASGQRLQTLAR</sequence>
<keyword evidence="2" id="KW-1185">Reference proteome</keyword>
<evidence type="ECO:0000313" key="1">
    <source>
        <dbReference type="EMBL" id="KAJ8966373.1"/>
    </source>
</evidence>
<dbReference type="SUPFAM" id="SSF56672">
    <property type="entry name" value="DNA/RNA polymerases"/>
    <property type="match status" value="1"/>
</dbReference>
<organism evidence="1 2">
    <name type="scientific">Rhamnusium bicolor</name>
    <dbReference type="NCBI Taxonomy" id="1586634"/>
    <lineage>
        <taxon>Eukaryota</taxon>
        <taxon>Metazoa</taxon>
        <taxon>Ecdysozoa</taxon>
        <taxon>Arthropoda</taxon>
        <taxon>Hexapoda</taxon>
        <taxon>Insecta</taxon>
        <taxon>Pterygota</taxon>
        <taxon>Neoptera</taxon>
        <taxon>Endopterygota</taxon>
        <taxon>Coleoptera</taxon>
        <taxon>Polyphaga</taxon>
        <taxon>Cucujiformia</taxon>
        <taxon>Chrysomeloidea</taxon>
        <taxon>Cerambycidae</taxon>
        <taxon>Lepturinae</taxon>
        <taxon>Rhagiini</taxon>
        <taxon>Rhamnusium</taxon>
    </lineage>
</organism>
<dbReference type="GO" id="GO:0071897">
    <property type="term" value="P:DNA biosynthetic process"/>
    <property type="evidence" value="ECO:0007669"/>
    <property type="project" value="UniProtKB-ARBA"/>
</dbReference>